<dbReference type="Proteomes" id="UP001056120">
    <property type="component" value="Linkage Group LG14"/>
</dbReference>
<keyword evidence="2" id="KW-1185">Reference proteome</keyword>
<reference evidence="1 2" key="2">
    <citation type="journal article" date="2022" name="Mol. Ecol. Resour.">
        <title>The genomes of chicory, endive, great burdock and yacon provide insights into Asteraceae paleo-polyploidization history and plant inulin production.</title>
        <authorList>
            <person name="Fan W."/>
            <person name="Wang S."/>
            <person name="Wang H."/>
            <person name="Wang A."/>
            <person name="Jiang F."/>
            <person name="Liu H."/>
            <person name="Zhao H."/>
            <person name="Xu D."/>
            <person name="Zhang Y."/>
        </authorList>
    </citation>
    <scope>NUCLEOTIDE SEQUENCE [LARGE SCALE GENOMIC DNA]</scope>
    <source>
        <strain evidence="2">cv. Yunnan</strain>
        <tissue evidence="1">Leaves</tissue>
    </source>
</reference>
<comment type="caution">
    <text evidence="1">The sequence shown here is derived from an EMBL/GenBank/DDBJ whole genome shotgun (WGS) entry which is preliminary data.</text>
</comment>
<dbReference type="EMBL" id="CM042031">
    <property type="protein sequence ID" value="KAI3786115.1"/>
    <property type="molecule type" value="Genomic_DNA"/>
</dbReference>
<organism evidence="1 2">
    <name type="scientific">Smallanthus sonchifolius</name>
    <dbReference type="NCBI Taxonomy" id="185202"/>
    <lineage>
        <taxon>Eukaryota</taxon>
        <taxon>Viridiplantae</taxon>
        <taxon>Streptophyta</taxon>
        <taxon>Embryophyta</taxon>
        <taxon>Tracheophyta</taxon>
        <taxon>Spermatophyta</taxon>
        <taxon>Magnoliopsida</taxon>
        <taxon>eudicotyledons</taxon>
        <taxon>Gunneridae</taxon>
        <taxon>Pentapetalae</taxon>
        <taxon>asterids</taxon>
        <taxon>campanulids</taxon>
        <taxon>Asterales</taxon>
        <taxon>Asteraceae</taxon>
        <taxon>Asteroideae</taxon>
        <taxon>Heliantheae alliance</taxon>
        <taxon>Millerieae</taxon>
        <taxon>Smallanthus</taxon>
    </lineage>
</organism>
<protein>
    <submittedName>
        <fullName evidence="1">Uncharacterized protein</fullName>
    </submittedName>
</protein>
<proteinExistence type="predicted"/>
<accession>A0ACB9GSQ2</accession>
<gene>
    <name evidence="1" type="ORF">L1987_45243</name>
</gene>
<sequence>MDFSKVGEKLFSPVCSTFNRPKDVVAGCPIDKYVISVPLLMPWRKPSTLILISTGRTLMNSNLYPIFHRKKLPCNRILWYGEGIHQKSYTRWESQFSGHRPVCATFLVFYIIVGIKKTDCGC</sequence>
<evidence type="ECO:0000313" key="1">
    <source>
        <dbReference type="EMBL" id="KAI3786115.1"/>
    </source>
</evidence>
<evidence type="ECO:0000313" key="2">
    <source>
        <dbReference type="Proteomes" id="UP001056120"/>
    </source>
</evidence>
<reference evidence="2" key="1">
    <citation type="journal article" date="2022" name="Mol. Ecol. Resour.">
        <title>The genomes of chicory, endive, great burdock and yacon provide insights into Asteraceae palaeo-polyploidization history and plant inulin production.</title>
        <authorList>
            <person name="Fan W."/>
            <person name="Wang S."/>
            <person name="Wang H."/>
            <person name="Wang A."/>
            <person name="Jiang F."/>
            <person name="Liu H."/>
            <person name="Zhao H."/>
            <person name="Xu D."/>
            <person name="Zhang Y."/>
        </authorList>
    </citation>
    <scope>NUCLEOTIDE SEQUENCE [LARGE SCALE GENOMIC DNA]</scope>
    <source>
        <strain evidence="2">cv. Yunnan</strain>
    </source>
</reference>
<name>A0ACB9GSQ2_9ASTR</name>